<evidence type="ECO:0000256" key="2">
    <source>
        <dbReference type="ARBA" id="ARBA00007560"/>
    </source>
</evidence>
<comment type="caution">
    <text evidence="6">The sequence shown here is derived from an EMBL/GenBank/DDBJ whole genome shotgun (WGS) entry which is preliminary data.</text>
</comment>
<accession>A0ABD2JRJ7</accession>
<evidence type="ECO:0000256" key="4">
    <source>
        <dbReference type="ARBA" id="ARBA00023242"/>
    </source>
</evidence>
<comment type="similarity">
    <text evidence="2">Belongs to the PAF1 family.</text>
</comment>
<sequence length="507" mass="58827">MDRPLTSSSAGRHNSHQQRRTYERSVDFICRVKYGNTLPDLPFEPKFLQSPFISLNRFIGYKPSSLEKCFKYELLTEPDLNVKIDLIDPMTYHCEPDEKTTLDPIDEQLLEDENASQLNTRRSIQHRKVVPWMRKTEYISTEFSRYGIGQTGAERPDTKIGYGMKNRIKDESFEYKGRDSQIAAIQRTFSEVQKPVRHHYSKKGVTAVEEMPIFPDFELWKYPFAQVIFDADPLPYCKESREEKLVEAIIRGMVDMEGNQFVGFFAPLDEALQQRTIDDEEDFGSYKEGTEYHYKLEREYNWAVQNISTKGYVQENYFLIRRGSMFNYIELDTKVKLTRRSKRGLKNTILSIVNRQMNNKEISVMTNRTNQLFGLQEEEAVDEEEEEQSREEIADEDGREEEEENESKDEERDEDKVGDDQDEDGSEISTANKADGGNTRSQSPVSSKAEESEDQGEKEERDGNEKGGGIGGEEQRKETEEERTSEEEDSSSESEEEESSEEEEDDG</sequence>
<dbReference type="GO" id="GO:0005634">
    <property type="term" value="C:nucleus"/>
    <property type="evidence" value="ECO:0007669"/>
    <property type="project" value="UniProtKB-SubCell"/>
</dbReference>
<name>A0ABD2JRJ7_9BILA</name>
<dbReference type="InterPro" id="IPR007133">
    <property type="entry name" value="RNA_pol_II-assoc_Paf1"/>
</dbReference>
<feature type="compositionally biased region" description="Polar residues" evidence="5">
    <location>
        <begin position="427"/>
        <end position="446"/>
    </location>
</feature>
<dbReference type="Proteomes" id="UP001620626">
    <property type="component" value="Unassembled WGS sequence"/>
</dbReference>
<proteinExistence type="inferred from homology"/>
<feature type="compositionally biased region" description="Acidic residues" evidence="5">
    <location>
        <begin position="377"/>
        <end position="413"/>
    </location>
</feature>
<evidence type="ECO:0000256" key="1">
    <source>
        <dbReference type="ARBA" id="ARBA00004123"/>
    </source>
</evidence>
<dbReference type="PANTHER" id="PTHR23188:SF12">
    <property type="entry name" value="RNA POLYMERASE II-ASSOCIATED FACTOR 1 HOMOLOG"/>
    <property type="match status" value="1"/>
</dbReference>
<dbReference type="PANTHER" id="PTHR23188">
    <property type="entry name" value="RNA POLYMERASE II-ASSOCIATED FACTOR 1 HOMOLOG"/>
    <property type="match status" value="1"/>
</dbReference>
<gene>
    <name evidence="6" type="ORF">niasHT_022549</name>
</gene>
<organism evidence="6 7">
    <name type="scientific">Heterodera trifolii</name>
    <dbReference type="NCBI Taxonomy" id="157864"/>
    <lineage>
        <taxon>Eukaryota</taxon>
        <taxon>Metazoa</taxon>
        <taxon>Ecdysozoa</taxon>
        <taxon>Nematoda</taxon>
        <taxon>Chromadorea</taxon>
        <taxon>Rhabditida</taxon>
        <taxon>Tylenchina</taxon>
        <taxon>Tylenchomorpha</taxon>
        <taxon>Tylenchoidea</taxon>
        <taxon>Heteroderidae</taxon>
        <taxon>Heteroderinae</taxon>
        <taxon>Heterodera</taxon>
    </lineage>
</organism>
<dbReference type="Pfam" id="PF03985">
    <property type="entry name" value="Paf1"/>
    <property type="match status" value="1"/>
</dbReference>
<evidence type="ECO:0000256" key="3">
    <source>
        <dbReference type="ARBA" id="ARBA00020462"/>
    </source>
</evidence>
<keyword evidence="7" id="KW-1185">Reference proteome</keyword>
<evidence type="ECO:0000256" key="5">
    <source>
        <dbReference type="SAM" id="MobiDB-lite"/>
    </source>
</evidence>
<feature type="compositionally biased region" description="Basic and acidic residues" evidence="5">
    <location>
        <begin position="473"/>
        <end position="482"/>
    </location>
</feature>
<evidence type="ECO:0000313" key="7">
    <source>
        <dbReference type="Proteomes" id="UP001620626"/>
    </source>
</evidence>
<keyword evidence="4" id="KW-0539">Nucleus</keyword>
<dbReference type="AlphaFoldDB" id="A0ABD2JRJ7"/>
<comment type="subcellular location">
    <subcellularLocation>
        <location evidence="1">Nucleus</location>
    </subcellularLocation>
</comment>
<feature type="compositionally biased region" description="Acidic residues" evidence="5">
    <location>
        <begin position="483"/>
        <end position="507"/>
    </location>
</feature>
<reference evidence="6 7" key="1">
    <citation type="submission" date="2024-10" db="EMBL/GenBank/DDBJ databases">
        <authorList>
            <person name="Kim D."/>
        </authorList>
    </citation>
    <scope>NUCLEOTIDE SEQUENCE [LARGE SCALE GENOMIC DNA]</scope>
    <source>
        <strain evidence="6">BH-2024</strain>
    </source>
</reference>
<dbReference type="EMBL" id="JBICBT010000917">
    <property type="protein sequence ID" value="KAL3093099.1"/>
    <property type="molecule type" value="Genomic_DNA"/>
</dbReference>
<evidence type="ECO:0000313" key="6">
    <source>
        <dbReference type="EMBL" id="KAL3093099.1"/>
    </source>
</evidence>
<feature type="region of interest" description="Disordered" evidence="5">
    <location>
        <begin position="377"/>
        <end position="507"/>
    </location>
</feature>
<protein>
    <recommendedName>
        <fullName evidence="3">RNA polymerase II-associated factor 1 homolog</fullName>
    </recommendedName>
</protein>